<dbReference type="SUPFAM" id="SSF53756">
    <property type="entry name" value="UDP-Glycosyltransferase/glycogen phosphorylase"/>
    <property type="match status" value="1"/>
</dbReference>
<dbReference type="Gene3D" id="3.40.50.2000">
    <property type="entry name" value="Glycogen Phosphorylase B"/>
    <property type="match status" value="2"/>
</dbReference>
<proteinExistence type="inferred from homology"/>
<evidence type="ECO:0000313" key="7">
    <source>
        <dbReference type="Proteomes" id="UP000595140"/>
    </source>
</evidence>
<dbReference type="GO" id="GO:0016138">
    <property type="term" value="P:glycoside biosynthetic process"/>
    <property type="evidence" value="ECO:0007669"/>
    <property type="project" value="UniProtKB-ARBA"/>
</dbReference>
<dbReference type="PANTHER" id="PTHR48044">
    <property type="entry name" value="GLYCOSYLTRANSFERASE"/>
    <property type="match status" value="1"/>
</dbReference>
<dbReference type="Pfam" id="PF00201">
    <property type="entry name" value="UDPGT"/>
    <property type="match status" value="1"/>
</dbReference>
<dbReference type="EMBL" id="OOIL02001092">
    <property type="protein sequence ID" value="VFQ71883.1"/>
    <property type="molecule type" value="Genomic_DNA"/>
</dbReference>
<evidence type="ECO:0000313" key="6">
    <source>
        <dbReference type="EMBL" id="VFQ71883.1"/>
    </source>
</evidence>
<evidence type="ECO:0000256" key="2">
    <source>
        <dbReference type="ARBA" id="ARBA00022676"/>
    </source>
</evidence>
<keyword evidence="7" id="KW-1185">Reference proteome</keyword>
<dbReference type="InterPro" id="IPR035595">
    <property type="entry name" value="UDP_glycos_trans_CS"/>
</dbReference>
<accession>A0A484L6A2</accession>
<dbReference type="CDD" id="cd03784">
    <property type="entry name" value="GT1_Gtf-like"/>
    <property type="match status" value="1"/>
</dbReference>
<dbReference type="EC" id="2.4.1.-" evidence="5"/>
<sequence>MGHITPFFELAKKLSQKGFHVYLLSTPINLTFIHNTHSSIHLVELHLPESPDLPPHRHTTNGLPPHLNLTLQNALKSSEPAFSDVMATLRPHLLIYDVLNPWAARVAESHDVPAVRLFTIGAATCSYYTHSLSRENEEYPFPELRLSTYDRDRVQKMLERWRSGLKYTDITEDRNVCVITASREMEGKYIDSLSHLLGGRKVMPLGLLVRQEEDDCDQFHVIMEWLGKKEEKSTVYVSFGSECFLSDEEIQEMAYGLEESRVNFIWVVRFPKGEERNLEMALPKGFLDMVGDRGRVVEGWAPQARILSHPSVGGFVSHCGWNSIMESVVRGVPIVAMPMQFDQPMNAKMVVEIGVGVEVVRDDCTGRFSRKDVAKALARVIVEEVGETVRRNAEVMGKNVRAKSLKEMDEVVALLAHICGQASI</sequence>
<dbReference type="InterPro" id="IPR002213">
    <property type="entry name" value="UDP_glucos_trans"/>
</dbReference>
<comment type="similarity">
    <text evidence="1 4">Belongs to the UDP-glycosyltransferase family.</text>
</comment>
<evidence type="ECO:0000256" key="1">
    <source>
        <dbReference type="ARBA" id="ARBA00009995"/>
    </source>
</evidence>
<name>A0A484L6A2_9ASTE</name>
<reference evidence="6 7" key="1">
    <citation type="submission" date="2018-04" db="EMBL/GenBank/DDBJ databases">
        <authorList>
            <person name="Vogel A."/>
        </authorList>
    </citation>
    <scope>NUCLEOTIDE SEQUENCE [LARGE SCALE GENOMIC DNA]</scope>
</reference>
<organism evidence="6 7">
    <name type="scientific">Cuscuta campestris</name>
    <dbReference type="NCBI Taxonomy" id="132261"/>
    <lineage>
        <taxon>Eukaryota</taxon>
        <taxon>Viridiplantae</taxon>
        <taxon>Streptophyta</taxon>
        <taxon>Embryophyta</taxon>
        <taxon>Tracheophyta</taxon>
        <taxon>Spermatophyta</taxon>
        <taxon>Magnoliopsida</taxon>
        <taxon>eudicotyledons</taxon>
        <taxon>Gunneridae</taxon>
        <taxon>Pentapetalae</taxon>
        <taxon>asterids</taxon>
        <taxon>lamiids</taxon>
        <taxon>Solanales</taxon>
        <taxon>Convolvulaceae</taxon>
        <taxon>Cuscuteae</taxon>
        <taxon>Cuscuta</taxon>
        <taxon>Cuscuta subgen. Grammica</taxon>
        <taxon>Cuscuta sect. Cleistogrammica</taxon>
    </lineage>
</organism>
<keyword evidence="3 4" id="KW-0808">Transferase</keyword>
<keyword evidence="2 4" id="KW-0328">Glycosyltransferase</keyword>
<dbReference type="PANTHER" id="PTHR48044:SF14">
    <property type="entry name" value="GLYCOSYLTRANSFERASE"/>
    <property type="match status" value="1"/>
</dbReference>
<gene>
    <name evidence="6" type="ORF">CCAM_LOCUS13659</name>
</gene>
<evidence type="ECO:0000256" key="5">
    <source>
        <dbReference type="RuleBase" id="RU362057"/>
    </source>
</evidence>
<protein>
    <recommendedName>
        <fullName evidence="5">Glycosyltransferase</fullName>
        <ecNumber evidence="5">2.4.1.-</ecNumber>
    </recommendedName>
</protein>
<dbReference type="AlphaFoldDB" id="A0A484L6A2"/>
<dbReference type="PROSITE" id="PS00375">
    <property type="entry name" value="UDPGT"/>
    <property type="match status" value="1"/>
</dbReference>
<dbReference type="Proteomes" id="UP000595140">
    <property type="component" value="Unassembled WGS sequence"/>
</dbReference>
<evidence type="ECO:0000256" key="3">
    <source>
        <dbReference type="ARBA" id="ARBA00022679"/>
    </source>
</evidence>
<dbReference type="OrthoDB" id="5835829at2759"/>
<evidence type="ECO:0000256" key="4">
    <source>
        <dbReference type="RuleBase" id="RU003718"/>
    </source>
</evidence>
<dbReference type="FunFam" id="3.40.50.2000:FF:000060">
    <property type="entry name" value="Glycosyltransferase"/>
    <property type="match status" value="1"/>
</dbReference>
<dbReference type="GO" id="GO:0008194">
    <property type="term" value="F:UDP-glycosyltransferase activity"/>
    <property type="evidence" value="ECO:0007669"/>
    <property type="project" value="InterPro"/>
</dbReference>